<dbReference type="Pfam" id="PF10620">
    <property type="entry name" value="MdcG"/>
    <property type="match status" value="1"/>
</dbReference>
<reference evidence="3 4" key="1">
    <citation type="journal article" date="2016" name="ISME J.">
        <title>Chasing the elusive Euryarchaeota class WSA2: genomes reveal a uniquely fastidious methyl-reducing methanogen.</title>
        <authorList>
            <person name="Nobu M.K."/>
            <person name="Narihiro T."/>
            <person name="Kuroda K."/>
            <person name="Mei R."/>
            <person name="Liu W.T."/>
        </authorList>
    </citation>
    <scope>NUCLEOTIDE SEQUENCE [LARGE SCALE GENOMIC DNA]</scope>
    <source>
        <strain evidence="2">ADurb1013_Bin02101</strain>
        <strain evidence="3">ADurb1213_Bin02801</strain>
    </source>
</reference>
<dbReference type="Proteomes" id="UP000092420">
    <property type="component" value="Unassembled WGS sequence"/>
</dbReference>
<accession>A0A150JH36</accession>
<dbReference type="GO" id="GO:0016740">
    <property type="term" value="F:transferase activity"/>
    <property type="evidence" value="ECO:0007669"/>
    <property type="project" value="UniProtKB-KW"/>
</dbReference>
<proteinExistence type="predicted"/>
<protein>
    <submittedName>
        <fullName evidence="3">Phosphoribosyl-dephospho-CoA transferase</fullName>
    </submittedName>
</protein>
<organism evidence="3">
    <name type="scientific">Candidatus Methanofastidiosum methylothiophilum</name>
    <dbReference type="NCBI Taxonomy" id="1705564"/>
    <lineage>
        <taxon>Archaea</taxon>
        <taxon>Methanobacteriati</taxon>
        <taxon>Methanobacteriota</taxon>
        <taxon>Stenosarchaea group</taxon>
        <taxon>Candidatus Methanofastidiosia</taxon>
        <taxon>Candidatus Methanofastidiosales</taxon>
        <taxon>Candidatus Methanofastidiosaceae</taxon>
        <taxon>Candidatus Methanofastidiosum</taxon>
    </lineage>
</organism>
<sequence length="215" mass="24760">MIFQRHDLVFSDWKKIDTSLIQNEDFKELILKNVLPGIVRRDEIETTTGDNYYSENEKVFIGFVHPYTKDGRRLRFAASVPGNKIIKLITPYEITKYNFEERTPTLKALSQIINEYDLGVWGSTSLEIITGLPYTHEKSDLDLIVKDFDQKELIELLSTCNEVELSHGIKIDVEIHLRSGYGINLKEYASESDTLLGKGLRDVVLIDRETVEAYL</sequence>
<name>A0A150JLS4_9EURY</name>
<dbReference type="AlphaFoldDB" id="A0A150JLS4"/>
<feature type="domain" description="Phosphoribosyl-dephospho-CoA transferase MdcG C-terminal" evidence="1">
    <location>
        <begin position="104"/>
        <end position="208"/>
    </location>
</feature>
<gene>
    <name evidence="2" type="ORF">AN188_00665</name>
    <name evidence="3" type="ORF">APG09_00583</name>
</gene>
<comment type="caution">
    <text evidence="3">The sequence shown here is derived from an EMBL/GenBank/DDBJ whole genome shotgun (WGS) entry which is preliminary data.</text>
</comment>
<accession>A0A150JCE3</accession>
<dbReference type="InterPro" id="IPR049180">
    <property type="entry name" value="MdcG_C"/>
</dbReference>
<dbReference type="EMBL" id="LNJE01000005">
    <property type="protein sequence ID" value="KYC58081.1"/>
    <property type="molecule type" value="Genomic_DNA"/>
</dbReference>
<keyword evidence="3" id="KW-0808">Transferase</keyword>
<accession>A0A150JLS4</accession>
<dbReference type="EMBL" id="LNJB01000006">
    <property type="protein sequence ID" value="KYC54870.1"/>
    <property type="molecule type" value="Genomic_DNA"/>
</dbReference>
<evidence type="ECO:0000313" key="2">
    <source>
        <dbReference type="EMBL" id="KYC54870.1"/>
    </source>
</evidence>
<evidence type="ECO:0000313" key="3">
    <source>
        <dbReference type="EMBL" id="KYC58081.1"/>
    </source>
</evidence>
<evidence type="ECO:0000259" key="1">
    <source>
        <dbReference type="Pfam" id="PF10620"/>
    </source>
</evidence>
<evidence type="ECO:0000313" key="4">
    <source>
        <dbReference type="Proteomes" id="UP000092420"/>
    </source>
</evidence>